<evidence type="ECO:0000313" key="1">
    <source>
        <dbReference type="EMBL" id="KAF8902113.1"/>
    </source>
</evidence>
<reference evidence="1" key="1">
    <citation type="submission" date="2020-11" db="EMBL/GenBank/DDBJ databases">
        <authorList>
            <consortium name="DOE Joint Genome Institute"/>
            <person name="Ahrendt S."/>
            <person name="Riley R."/>
            <person name="Andreopoulos W."/>
            <person name="LaButti K."/>
            <person name="Pangilinan J."/>
            <person name="Ruiz-duenas F.J."/>
            <person name="Barrasa J.M."/>
            <person name="Sanchez-Garcia M."/>
            <person name="Camarero S."/>
            <person name="Miyauchi S."/>
            <person name="Serrano A."/>
            <person name="Linde D."/>
            <person name="Babiker R."/>
            <person name="Drula E."/>
            <person name="Ayuso-Fernandez I."/>
            <person name="Pacheco R."/>
            <person name="Padilla G."/>
            <person name="Ferreira P."/>
            <person name="Barriuso J."/>
            <person name="Kellner H."/>
            <person name="Castanera R."/>
            <person name="Alfaro M."/>
            <person name="Ramirez L."/>
            <person name="Pisabarro A.G."/>
            <person name="Kuo A."/>
            <person name="Tritt A."/>
            <person name="Lipzen A."/>
            <person name="He G."/>
            <person name="Yan M."/>
            <person name="Ng V."/>
            <person name="Cullen D."/>
            <person name="Martin F."/>
            <person name="Rosso M.-N."/>
            <person name="Henrissat B."/>
            <person name="Hibbett D."/>
            <person name="Martinez A.T."/>
            <person name="Grigoriev I.V."/>
        </authorList>
    </citation>
    <scope>NUCLEOTIDE SEQUENCE</scope>
    <source>
        <strain evidence="1">AH 44721</strain>
    </source>
</reference>
<protein>
    <submittedName>
        <fullName evidence="1">Uncharacterized protein</fullName>
    </submittedName>
</protein>
<evidence type="ECO:0000313" key="2">
    <source>
        <dbReference type="Proteomes" id="UP000724874"/>
    </source>
</evidence>
<comment type="caution">
    <text evidence="1">The sequence shown here is derived from an EMBL/GenBank/DDBJ whole genome shotgun (WGS) entry which is preliminary data.</text>
</comment>
<sequence length="175" mass="20337">MPHLHVLVQGVQQWTSFMNRAFFSHSICFRSFFKINGIYKMSGESQSWHTAFGTVPFLHILKSNELHSPFTLSGPNPLAISEHATHTQVSPGHTFYSPHSLNLIPPDHLQINMCRWRQIQDTYAHCGHMYRLPDEMVYCPDVDCKFSPFHPANCPNCQETCWQYRRFPEQIDRSG</sequence>
<dbReference type="OrthoDB" id="2748942at2759"/>
<proteinExistence type="predicted"/>
<accession>A0A9P5NQH9</accession>
<dbReference type="AlphaFoldDB" id="A0A9P5NQH9"/>
<name>A0A9P5NQH9_GYMJU</name>
<gene>
    <name evidence="1" type="ORF">CPB84DRAFT_898704</name>
</gene>
<dbReference type="Proteomes" id="UP000724874">
    <property type="component" value="Unassembled WGS sequence"/>
</dbReference>
<keyword evidence="2" id="KW-1185">Reference proteome</keyword>
<dbReference type="EMBL" id="JADNYJ010000038">
    <property type="protein sequence ID" value="KAF8902113.1"/>
    <property type="molecule type" value="Genomic_DNA"/>
</dbReference>
<organism evidence="1 2">
    <name type="scientific">Gymnopilus junonius</name>
    <name type="common">Spectacular rustgill mushroom</name>
    <name type="synonym">Gymnopilus spectabilis subsp. junonius</name>
    <dbReference type="NCBI Taxonomy" id="109634"/>
    <lineage>
        <taxon>Eukaryota</taxon>
        <taxon>Fungi</taxon>
        <taxon>Dikarya</taxon>
        <taxon>Basidiomycota</taxon>
        <taxon>Agaricomycotina</taxon>
        <taxon>Agaricomycetes</taxon>
        <taxon>Agaricomycetidae</taxon>
        <taxon>Agaricales</taxon>
        <taxon>Agaricineae</taxon>
        <taxon>Hymenogastraceae</taxon>
        <taxon>Gymnopilus</taxon>
    </lineage>
</organism>